<evidence type="ECO:0000256" key="1">
    <source>
        <dbReference type="SAM" id="Phobius"/>
    </source>
</evidence>
<sequence length="61" mass="7083">MHFSSPDETWKKKKTLISYRVSPLSVDFEAAAFAIMLLFLYLCSRIDNLYIINLHILCAQC</sequence>
<reference evidence="2 3" key="1">
    <citation type="journal article" date="2021" name="Commun. Biol.">
        <title>The genome of Shorea leprosula (Dipterocarpaceae) highlights the ecological relevance of drought in aseasonal tropical rainforests.</title>
        <authorList>
            <person name="Ng K.K.S."/>
            <person name="Kobayashi M.J."/>
            <person name="Fawcett J.A."/>
            <person name="Hatakeyama M."/>
            <person name="Paape T."/>
            <person name="Ng C.H."/>
            <person name="Ang C.C."/>
            <person name="Tnah L.H."/>
            <person name="Lee C.T."/>
            <person name="Nishiyama T."/>
            <person name="Sese J."/>
            <person name="O'Brien M.J."/>
            <person name="Copetti D."/>
            <person name="Mohd Noor M.I."/>
            <person name="Ong R.C."/>
            <person name="Putra M."/>
            <person name="Sireger I.Z."/>
            <person name="Indrioko S."/>
            <person name="Kosugi Y."/>
            <person name="Izuno A."/>
            <person name="Isagi Y."/>
            <person name="Lee S.L."/>
            <person name="Shimizu K.K."/>
        </authorList>
    </citation>
    <scope>NUCLEOTIDE SEQUENCE [LARGE SCALE GENOMIC DNA]</scope>
    <source>
        <strain evidence="2">214</strain>
    </source>
</reference>
<keyword evidence="1" id="KW-0472">Membrane</keyword>
<dbReference type="Proteomes" id="UP001054252">
    <property type="component" value="Unassembled WGS sequence"/>
</dbReference>
<keyword evidence="3" id="KW-1185">Reference proteome</keyword>
<name>A0AAV5K304_9ROSI</name>
<gene>
    <name evidence="2" type="ORF">SLEP1_g29431</name>
</gene>
<comment type="caution">
    <text evidence="2">The sequence shown here is derived from an EMBL/GenBank/DDBJ whole genome shotgun (WGS) entry which is preliminary data.</text>
</comment>
<organism evidence="2 3">
    <name type="scientific">Rubroshorea leprosula</name>
    <dbReference type="NCBI Taxonomy" id="152421"/>
    <lineage>
        <taxon>Eukaryota</taxon>
        <taxon>Viridiplantae</taxon>
        <taxon>Streptophyta</taxon>
        <taxon>Embryophyta</taxon>
        <taxon>Tracheophyta</taxon>
        <taxon>Spermatophyta</taxon>
        <taxon>Magnoliopsida</taxon>
        <taxon>eudicotyledons</taxon>
        <taxon>Gunneridae</taxon>
        <taxon>Pentapetalae</taxon>
        <taxon>rosids</taxon>
        <taxon>malvids</taxon>
        <taxon>Malvales</taxon>
        <taxon>Dipterocarpaceae</taxon>
        <taxon>Rubroshorea</taxon>
    </lineage>
</organism>
<proteinExistence type="predicted"/>
<feature type="transmembrane region" description="Helical" evidence="1">
    <location>
        <begin position="21"/>
        <end position="42"/>
    </location>
</feature>
<evidence type="ECO:0000313" key="3">
    <source>
        <dbReference type="Proteomes" id="UP001054252"/>
    </source>
</evidence>
<dbReference type="AlphaFoldDB" id="A0AAV5K304"/>
<keyword evidence="1" id="KW-1133">Transmembrane helix</keyword>
<evidence type="ECO:0000313" key="2">
    <source>
        <dbReference type="EMBL" id="GKV19138.1"/>
    </source>
</evidence>
<keyword evidence="1" id="KW-0812">Transmembrane</keyword>
<accession>A0AAV5K304</accession>
<protein>
    <submittedName>
        <fullName evidence="2">Uncharacterized protein</fullName>
    </submittedName>
</protein>
<dbReference type="EMBL" id="BPVZ01000052">
    <property type="protein sequence ID" value="GKV19138.1"/>
    <property type="molecule type" value="Genomic_DNA"/>
</dbReference>